<keyword evidence="6" id="KW-1185">Reference proteome</keyword>
<dbReference type="SUPFAM" id="SSF53822">
    <property type="entry name" value="Periplasmic binding protein-like I"/>
    <property type="match status" value="1"/>
</dbReference>
<feature type="domain" description="HTH lacI-type" evidence="4">
    <location>
        <begin position="4"/>
        <end position="58"/>
    </location>
</feature>
<dbReference type="PANTHER" id="PTHR30146:SF155">
    <property type="entry name" value="ALANINE RACEMASE"/>
    <property type="match status" value="1"/>
</dbReference>
<evidence type="ECO:0000313" key="6">
    <source>
        <dbReference type="Proteomes" id="UP000557772"/>
    </source>
</evidence>
<comment type="caution">
    <text evidence="5">The sequence shown here is derived from an EMBL/GenBank/DDBJ whole genome shotgun (WGS) entry which is preliminary data.</text>
</comment>
<protein>
    <submittedName>
        <fullName evidence="5">LacI family DNA-binding transcriptional regulator</fullName>
    </submittedName>
</protein>
<keyword evidence="3" id="KW-0804">Transcription</keyword>
<evidence type="ECO:0000259" key="4">
    <source>
        <dbReference type="PROSITE" id="PS50932"/>
    </source>
</evidence>
<dbReference type="CDD" id="cd06267">
    <property type="entry name" value="PBP1_LacI_sugar_binding-like"/>
    <property type="match status" value="1"/>
</dbReference>
<dbReference type="RefSeq" id="WP_171154793.1">
    <property type="nucleotide sequence ID" value="NZ_JABENB010000001.1"/>
</dbReference>
<dbReference type="SUPFAM" id="SSF47413">
    <property type="entry name" value="lambda repressor-like DNA-binding domains"/>
    <property type="match status" value="1"/>
</dbReference>
<dbReference type="InterPro" id="IPR028082">
    <property type="entry name" value="Peripla_BP_I"/>
</dbReference>
<keyword evidence="2 5" id="KW-0238">DNA-binding</keyword>
<evidence type="ECO:0000313" key="5">
    <source>
        <dbReference type="EMBL" id="NNG39754.1"/>
    </source>
</evidence>
<dbReference type="InterPro" id="IPR046335">
    <property type="entry name" value="LacI/GalR-like_sensor"/>
</dbReference>
<dbReference type="SMART" id="SM00354">
    <property type="entry name" value="HTH_LACI"/>
    <property type="match status" value="1"/>
</dbReference>
<dbReference type="Pfam" id="PF00356">
    <property type="entry name" value="LacI"/>
    <property type="match status" value="1"/>
</dbReference>
<dbReference type="GO" id="GO:0000976">
    <property type="term" value="F:transcription cis-regulatory region binding"/>
    <property type="evidence" value="ECO:0007669"/>
    <property type="project" value="TreeGrafter"/>
</dbReference>
<proteinExistence type="predicted"/>
<name>A0A849AFZ1_9MICO</name>
<dbReference type="PROSITE" id="PS00356">
    <property type="entry name" value="HTH_LACI_1"/>
    <property type="match status" value="1"/>
</dbReference>
<dbReference type="GO" id="GO:0003700">
    <property type="term" value="F:DNA-binding transcription factor activity"/>
    <property type="evidence" value="ECO:0007669"/>
    <property type="project" value="TreeGrafter"/>
</dbReference>
<dbReference type="InterPro" id="IPR010982">
    <property type="entry name" value="Lambda_DNA-bd_dom_sf"/>
</dbReference>
<keyword evidence="1" id="KW-0805">Transcription regulation</keyword>
<dbReference type="AlphaFoldDB" id="A0A849AFZ1"/>
<dbReference type="CDD" id="cd01392">
    <property type="entry name" value="HTH_LacI"/>
    <property type="match status" value="1"/>
</dbReference>
<evidence type="ECO:0000256" key="3">
    <source>
        <dbReference type="ARBA" id="ARBA00023163"/>
    </source>
</evidence>
<evidence type="ECO:0000256" key="2">
    <source>
        <dbReference type="ARBA" id="ARBA00023125"/>
    </source>
</evidence>
<sequence>MARPTIADIAREAGVSKGAVSFALNGRPGVSDETRKRILEIVERRQWRPHSAARALGRSTTGLVGLVSARPARTLGVEPFFAQLISGLQAGLSAHGVGLQLMVVEDTAAELDVYRSWAAEDRVDGVVLLDLLTPDPRIAELERLDLPAVALGDPTRGQRISTVVADDRAAMRTIAEYLAALGHTRIHHIAGLPSLRHTRRRIAALKAAAETLGLQVATTTTDFSDTEGAAATRAALTVRPTPSALIFDSDLMAVAGLGVAMEMGRSVPRDVSIVSFDDSVLARLMHPSLTALSRDTFALGEQVADCLIRTIAAPATPVRMQASVPQLVVRESTTPPRD</sequence>
<accession>A0A849AFZ1</accession>
<gene>
    <name evidence="5" type="ORF">HJ588_10775</name>
</gene>
<evidence type="ECO:0000256" key="1">
    <source>
        <dbReference type="ARBA" id="ARBA00023015"/>
    </source>
</evidence>
<reference evidence="5 6" key="1">
    <citation type="submission" date="2020-05" db="EMBL/GenBank/DDBJ databases">
        <title>Flexivirga sp. ID2601S isolated from air conditioner.</title>
        <authorList>
            <person name="Kim D.H."/>
        </authorList>
    </citation>
    <scope>NUCLEOTIDE SEQUENCE [LARGE SCALE GENOMIC DNA]</scope>
    <source>
        <strain evidence="5 6">ID2601S</strain>
    </source>
</reference>
<dbReference type="Gene3D" id="3.40.50.2300">
    <property type="match status" value="2"/>
</dbReference>
<organism evidence="5 6">
    <name type="scientific">Flexivirga aerilata</name>
    <dbReference type="NCBI Taxonomy" id="1656889"/>
    <lineage>
        <taxon>Bacteria</taxon>
        <taxon>Bacillati</taxon>
        <taxon>Actinomycetota</taxon>
        <taxon>Actinomycetes</taxon>
        <taxon>Micrococcales</taxon>
        <taxon>Dermacoccaceae</taxon>
        <taxon>Flexivirga</taxon>
    </lineage>
</organism>
<dbReference type="EMBL" id="JABENB010000001">
    <property type="protein sequence ID" value="NNG39754.1"/>
    <property type="molecule type" value="Genomic_DNA"/>
</dbReference>
<dbReference type="Proteomes" id="UP000557772">
    <property type="component" value="Unassembled WGS sequence"/>
</dbReference>
<dbReference type="InterPro" id="IPR000843">
    <property type="entry name" value="HTH_LacI"/>
</dbReference>
<dbReference type="PANTHER" id="PTHR30146">
    <property type="entry name" value="LACI-RELATED TRANSCRIPTIONAL REPRESSOR"/>
    <property type="match status" value="1"/>
</dbReference>
<dbReference type="Pfam" id="PF13377">
    <property type="entry name" value="Peripla_BP_3"/>
    <property type="match status" value="1"/>
</dbReference>
<dbReference type="Gene3D" id="1.10.260.40">
    <property type="entry name" value="lambda repressor-like DNA-binding domains"/>
    <property type="match status" value="1"/>
</dbReference>
<dbReference type="PROSITE" id="PS50932">
    <property type="entry name" value="HTH_LACI_2"/>
    <property type="match status" value="1"/>
</dbReference>